<evidence type="ECO:0000256" key="5">
    <source>
        <dbReference type="ARBA" id="ARBA00023136"/>
    </source>
</evidence>
<feature type="transmembrane region" description="Helical" evidence="6">
    <location>
        <begin position="76"/>
        <end position="98"/>
    </location>
</feature>
<organism evidence="7 8">
    <name type="scientific">Listeria newyorkensis</name>
    <dbReference type="NCBI Taxonomy" id="1497681"/>
    <lineage>
        <taxon>Bacteria</taxon>
        <taxon>Bacillati</taxon>
        <taxon>Bacillota</taxon>
        <taxon>Bacilli</taxon>
        <taxon>Bacillales</taxon>
        <taxon>Listeriaceae</taxon>
        <taxon>Listeria</taxon>
    </lineage>
</organism>
<feature type="transmembrane region" description="Helical" evidence="6">
    <location>
        <begin position="12"/>
        <end position="34"/>
    </location>
</feature>
<dbReference type="InterPro" id="IPR050833">
    <property type="entry name" value="Poly_Biosynth_Transport"/>
</dbReference>
<accession>A0ABX4XK59</accession>
<keyword evidence="5 6" id="KW-0472">Membrane</keyword>
<dbReference type="Pfam" id="PF13440">
    <property type="entry name" value="Polysacc_synt_3"/>
    <property type="match status" value="1"/>
</dbReference>
<sequence length="419" mass="47009">MAMNKATNFKKFAWRLLKGNILAQCLVFFAAPFLSRMYGPDIFGTYTVYLSIISIFSNSMALSLERAIPLAKTKRVATLLVKMCLSIALLLSALMFLLYLLTGISAFSLLNVHASPHVVLLLFLGIFLGSAIQTFTFWQMREQRFTTISHAKLTQSAVTSGLQLTTPSFGLIIGDVFGRFGSATIQGISFWKTRVKVGFTKRNIGFLVRKYYRYPLFSSGSLFINALTLQAPLLLITYYFGNEVAGFFGMGQRVIGMPIVLLTSVLGQVFYSVAAKGMHTESARVFDLFKNVVRKAVLYGLPIFAIFAFFAPSIFALIFGEEWRVSGEYAQRLLPVFYLQLVTVPVSQTLYLLGCQKTQFLWDASRFISIVVLFFLAHLQQWDILTVLTGYALVGSIFYGVFLFLSYRALRNFAFVTHG</sequence>
<dbReference type="PANTHER" id="PTHR30250:SF11">
    <property type="entry name" value="O-ANTIGEN TRANSPORTER-RELATED"/>
    <property type="match status" value="1"/>
</dbReference>
<proteinExistence type="predicted"/>
<feature type="transmembrane region" description="Helical" evidence="6">
    <location>
        <begin position="216"/>
        <end position="240"/>
    </location>
</feature>
<evidence type="ECO:0000256" key="4">
    <source>
        <dbReference type="ARBA" id="ARBA00022989"/>
    </source>
</evidence>
<feature type="transmembrane region" description="Helical" evidence="6">
    <location>
        <begin position="296"/>
        <end position="320"/>
    </location>
</feature>
<evidence type="ECO:0008006" key="9">
    <source>
        <dbReference type="Google" id="ProtNLM"/>
    </source>
</evidence>
<feature type="transmembrane region" description="Helical" evidence="6">
    <location>
        <begin position="46"/>
        <end position="64"/>
    </location>
</feature>
<protein>
    <recommendedName>
        <fullName evidence="9">Membrane protein involved in the export of O-antigen and teichoic acid</fullName>
    </recommendedName>
</protein>
<dbReference type="Proteomes" id="UP000236500">
    <property type="component" value="Unassembled WGS sequence"/>
</dbReference>
<keyword evidence="8" id="KW-1185">Reference proteome</keyword>
<comment type="subcellular location">
    <subcellularLocation>
        <location evidence="1">Cell membrane</location>
        <topology evidence="1">Multi-pass membrane protein</topology>
    </subcellularLocation>
</comment>
<reference evidence="7 8" key="1">
    <citation type="submission" date="2016-11" db="EMBL/GenBank/DDBJ databases">
        <title>Whole Genome Sequence of Listeria newyorkensis.</title>
        <authorList>
            <person name="Frink S."/>
            <person name="Morales C."/>
            <person name="Kiang D."/>
        </authorList>
    </citation>
    <scope>NUCLEOTIDE SEQUENCE [LARGE SCALE GENOMIC DNA]</scope>
    <source>
        <strain evidence="7 8">F1604011-044</strain>
    </source>
</reference>
<keyword evidence="4 6" id="KW-1133">Transmembrane helix</keyword>
<dbReference type="PANTHER" id="PTHR30250">
    <property type="entry name" value="PST FAMILY PREDICTED COLANIC ACID TRANSPORTER"/>
    <property type="match status" value="1"/>
</dbReference>
<gene>
    <name evidence="7" type="ORF">BMT55_12710</name>
</gene>
<evidence type="ECO:0000256" key="2">
    <source>
        <dbReference type="ARBA" id="ARBA00022475"/>
    </source>
</evidence>
<evidence type="ECO:0000313" key="8">
    <source>
        <dbReference type="Proteomes" id="UP000236500"/>
    </source>
</evidence>
<comment type="caution">
    <text evidence="7">The sequence shown here is derived from an EMBL/GenBank/DDBJ whole genome shotgun (WGS) entry which is preliminary data.</text>
</comment>
<name>A0ABX4XK59_9LIST</name>
<feature type="transmembrane region" description="Helical" evidence="6">
    <location>
        <begin position="332"/>
        <end position="353"/>
    </location>
</feature>
<feature type="transmembrane region" description="Helical" evidence="6">
    <location>
        <begin position="255"/>
        <end position="275"/>
    </location>
</feature>
<feature type="transmembrane region" description="Helical" evidence="6">
    <location>
        <begin position="384"/>
        <end position="405"/>
    </location>
</feature>
<evidence type="ECO:0000256" key="6">
    <source>
        <dbReference type="SAM" id="Phobius"/>
    </source>
</evidence>
<feature type="transmembrane region" description="Helical" evidence="6">
    <location>
        <begin position="118"/>
        <end position="138"/>
    </location>
</feature>
<feature type="transmembrane region" description="Helical" evidence="6">
    <location>
        <begin position="360"/>
        <end position="378"/>
    </location>
</feature>
<evidence type="ECO:0000313" key="7">
    <source>
        <dbReference type="EMBL" id="PNP89354.1"/>
    </source>
</evidence>
<evidence type="ECO:0000256" key="1">
    <source>
        <dbReference type="ARBA" id="ARBA00004651"/>
    </source>
</evidence>
<keyword evidence="3 6" id="KW-0812">Transmembrane</keyword>
<keyword evidence="2" id="KW-1003">Cell membrane</keyword>
<dbReference type="EMBL" id="MPDH01000017">
    <property type="protein sequence ID" value="PNP89354.1"/>
    <property type="molecule type" value="Genomic_DNA"/>
</dbReference>
<evidence type="ECO:0000256" key="3">
    <source>
        <dbReference type="ARBA" id="ARBA00022692"/>
    </source>
</evidence>